<sequence>LDLKECRGLTSAMAQQIMTSFPNLILFSGVSLDARDLLGIVKDEVTGEEKMVTQDWICTHIQDLAIFINGLEGKPQEWHRSVLQQIAKLNKLRSLNLAAHRDSPSAISHDGLNLSLNTGLDSLASLKQLERLNVSGLWQEMEERDVRWMQEAWPNLDVRGELHHNKRQSKKLERILEGNDDDDSENDWYPGKILYVKDMNLDD</sequence>
<dbReference type="OrthoDB" id="2448743at2759"/>
<keyword evidence="2" id="KW-1185">Reference proteome</keyword>
<protein>
    <submittedName>
        <fullName evidence="1">Uncharacterized protein</fullName>
    </submittedName>
</protein>
<name>A0A9P6LR03_9FUNG</name>
<dbReference type="Gene3D" id="3.80.10.10">
    <property type="entry name" value="Ribonuclease Inhibitor"/>
    <property type="match status" value="1"/>
</dbReference>
<evidence type="ECO:0000313" key="1">
    <source>
        <dbReference type="EMBL" id="KAF9917600.1"/>
    </source>
</evidence>
<feature type="non-terminal residue" evidence="1">
    <location>
        <position position="203"/>
    </location>
</feature>
<comment type="caution">
    <text evidence="1">The sequence shown here is derived from an EMBL/GenBank/DDBJ whole genome shotgun (WGS) entry which is preliminary data.</text>
</comment>
<dbReference type="EMBL" id="JAAAHW010011764">
    <property type="protein sequence ID" value="KAF9917600.1"/>
    <property type="molecule type" value="Genomic_DNA"/>
</dbReference>
<dbReference type="AlphaFoldDB" id="A0A9P6LR03"/>
<dbReference type="InterPro" id="IPR032675">
    <property type="entry name" value="LRR_dom_sf"/>
</dbReference>
<organism evidence="1 2">
    <name type="scientific">Modicella reniformis</name>
    <dbReference type="NCBI Taxonomy" id="1440133"/>
    <lineage>
        <taxon>Eukaryota</taxon>
        <taxon>Fungi</taxon>
        <taxon>Fungi incertae sedis</taxon>
        <taxon>Mucoromycota</taxon>
        <taxon>Mortierellomycotina</taxon>
        <taxon>Mortierellomycetes</taxon>
        <taxon>Mortierellales</taxon>
        <taxon>Mortierellaceae</taxon>
        <taxon>Modicella</taxon>
    </lineage>
</organism>
<dbReference type="Proteomes" id="UP000749646">
    <property type="component" value="Unassembled WGS sequence"/>
</dbReference>
<accession>A0A9P6LR03</accession>
<proteinExistence type="predicted"/>
<gene>
    <name evidence="1" type="ORF">BGZ65_012821</name>
</gene>
<evidence type="ECO:0000313" key="2">
    <source>
        <dbReference type="Proteomes" id="UP000749646"/>
    </source>
</evidence>
<feature type="non-terminal residue" evidence="1">
    <location>
        <position position="1"/>
    </location>
</feature>
<reference evidence="1" key="1">
    <citation type="journal article" date="2020" name="Fungal Divers.">
        <title>Resolving the Mortierellaceae phylogeny through synthesis of multi-gene phylogenetics and phylogenomics.</title>
        <authorList>
            <person name="Vandepol N."/>
            <person name="Liber J."/>
            <person name="Desiro A."/>
            <person name="Na H."/>
            <person name="Kennedy M."/>
            <person name="Barry K."/>
            <person name="Grigoriev I.V."/>
            <person name="Miller A.N."/>
            <person name="O'Donnell K."/>
            <person name="Stajich J.E."/>
            <person name="Bonito G."/>
        </authorList>
    </citation>
    <scope>NUCLEOTIDE SEQUENCE</scope>
    <source>
        <strain evidence="1">MES-2147</strain>
    </source>
</reference>